<dbReference type="SUPFAM" id="SSF51905">
    <property type="entry name" value="FAD/NAD(P)-binding domain"/>
    <property type="match status" value="1"/>
</dbReference>
<evidence type="ECO:0000256" key="3">
    <source>
        <dbReference type="ARBA" id="ARBA00022729"/>
    </source>
</evidence>
<accession>A0ABZ0JTY5</accession>
<dbReference type="InterPro" id="IPR019546">
    <property type="entry name" value="TAT_signal_bac_arc"/>
</dbReference>
<evidence type="ECO:0000256" key="1">
    <source>
        <dbReference type="ARBA" id="ARBA00001974"/>
    </source>
</evidence>
<dbReference type="Gene3D" id="3.50.50.60">
    <property type="entry name" value="FAD/NAD(P)-binding domain"/>
    <property type="match status" value="2"/>
</dbReference>
<keyword evidence="8" id="KW-1185">Reference proteome</keyword>
<dbReference type="Pfam" id="PF00890">
    <property type="entry name" value="FAD_binding_2"/>
    <property type="match status" value="1"/>
</dbReference>
<dbReference type="InterPro" id="IPR050315">
    <property type="entry name" value="FAD-oxidoreductase_2"/>
</dbReference>
<protein>
    <submittedName>
        <fullName evidence="7">FAD-binding protein</fullName>
    </submittedName>
</protein>
<organism evidence="7 8">
    <name type="scientific">Shewanella youngdeokensis</name>
    <dbReference type="NCBI Taxonomy" id="2999068"/>
    <lineage>
        <taxon>Bacteria</taxon>
        <taxon>Pseudomonadati</taxon>
        <taxon>Pseudomonadota</taxon>
        <taxon>Gammaproteobacteria</taxon>
        <taxon>Alteromonadales</taxon>
        <taxon>Shewanellaceae</taxon>
        <taxon>Shewanella</taxon>
    </lineage>
</organism>
<dbReference type="InterPro" id="IPR036188">
    <property type="entry name" value="FAD/NAD-bd_sf"/>
</dbReference>
<reference evidence="7 8" key="1">
    <citation type="submission" date="2023-10" db="EMBL/GenBank/DDBJ databases">
        <title>Complete genome sequence of Shewanella sp. DAU334.</title>
        <authorList>
            <person name="Lee Y.-S."/>
            <person name="Jeong H.-R."/>
            <person name="Hwang E.-J."/>
            <person name="Choi Y.-L."/>
            <person name="Kim G.-D."/>
        </authorList>
    </citation>
    <scope>NUCLEOTIDE SEQUENCE [LARGE SCALE GENOMIC DNA]</scope>
    <source>
        <strain evidence="7 8">DAU334</strain>
    </source>
</reference>
<dbReference type="Proteomes" id="UP001529491">
    <property type="component" value="Chromosome"/>
</dbReference>
<keyword evidence="2" id="KW-0285">Flavoprotein</keyword>
<gene>
    <name evidence="7" type="ORF">RGE70_10445</name>
</gene>
<dbReference type="InterPro" id="IPR006311">
    <property type="entry name" value="TAT_signal"/>
</dbReference>
<evidence type="ECO:0000259" key="6">
    <source>
        <dbReference type="Pfam" id="PF00890"/>
    </source>
</evidence>
<dbReference type="Gene3D" id="3.90.700.10">
    <property type="entry name" value="Succinate dehydrogenase/fumarate reductase flavoprotein, catalytic domain"/>
    <property type="match status" value="1"/>
</dbReference>
<evidence type="ECO:0000256" key="5">
    <source>
        <dbReference type="ARBA" id="ARBA00023002"/>
    </source>
</evidence>
<dbReference type="RefSeq" id="WP_310471389.1">
    <property type="nucleotide sequence ID" value="NZ_CP136522.1"/>
</dbReference>
<evidence type="ECO:0000313" key="8">
    <source>
        <dbReference type="Proteomes" id="UP001529491"/>
    </source>
</evidence>
<dbReference type="InterPro" id="IPR003953">
    <property type="entry name" value="FAD-dep_OxRdtase_2_FAD-bd"/>
</dbReference>
<dbReference type="SUPFAM" id="SSF56425">
    <property type="entry name" value="Succinate dehydrogenase/fumarate reductase flavoprotein, catalytic domain"/>
    <property type="match status" value="1"/>
</dbReference>
<keyword evidence="4" id="KW-0274">FAD</keyword>
<dbReference type="PANTHER" id="PTHR43400:SF7">
    <property type="entry name" value="FAD-DEPENDENT OXIDOREDUCTASE 2 FAD BINDING DOMAIN-CONTAINING PROTEIN"/>
    <property type="match status" value="1"/>
</dbReference>
<feature type="domain" description="FAD-dependent oxidoreductase 2 FAD-binding" evidence="6">
    <location>
        <begin position="93"/>
        <end position="531"/>
    </location>
</feature>
<sequence>MSNGNTHKPKIMDPYTANVLQNGISRRSFLTRAAIGSGAVALTGFTGSTVAEAATNKDCCNAAKSSDGGATLDFMPKPKPVLDKDIVSTKTFDVVVVGAGAAGVPAALSAAENGAKVAVLQKQAIVVSQGNTGSGLDLPKCDKAGVEALVNRLMADSSHRCNPELIREWAYNSGEAISWVIDRAKKGGASVVNQGSKPQHGTRGVTEHKLNFVTSYFGPKPYTTGDGMRDLAKTAVKAGVEFFFNMPAEQLVQDASGKVIGVIAKDRDGQYHKYMAKKGVILSSGDYQNNKAMCNFFIPDLKNFERKQMDRTGDGFSMAYWAGGVIEPVGHTKMLHDFDAGPASMCDMPFLAVNRKGRRFVNETVEMSLLNNYLRDEENAGHYSQIFDSNYMTDAADWPGKLYSPEEMKIYMPEDPTPKKGVYPSLTNTYVANTIEELAVKLECDPKTLAANVKRYNELCATGKDDDFGKPSSKMLPVVKAPFYGIHRRVRISTLCSGMLVDKNHQALNADGNKIGGLFIVGNLGGGFYGGVDYPLTVFGLSLGRCYTFGYLAGKHVASL</sequence>
<evidence type="ECO:0000256" key="2">
    <source>
        <dbReference type="ARBA" id="ARBA00022630"/>
    </source>
</evidence>
<keyword evidence="3" id="KW-0732">Signal</keyword>
<dbReference type="PANTHER" id="PTHR43400">
    <property type="entry name" value="FUMARATE REDUCTASE"/>
    <property type="match status" value="1"/>
</dbReference>
<comment type="cofactor">
    <cofactor evidence="1">
        <name>FAD</name>
        <dbReference type="ChEBI" id="CHEBI:57692"/>
    </cofactor>
</comment>
<dbReference type="PROSITE" id="PS51318">
    <property type="entry name" value="TAT"/>
    <property type="match status" value="1"/>
</dbReference>
<dbReference type="InterPro" id="IPR027477">
    <property type="entry name" value="Succ_DH/fumarate_Rdtase_cat_sf"/>
</dbReference>
<dbReference type="EMBL" id="CP136522">
    <property type="protein sequence ID" value="WOT03765.1"/>
    <property type="molecule type" value="Genomic_DNA"/>
</dbReference>
<keyword evidence="5" id="KW-0560">Oxidoreductase</keyword>
<evidence type="ECO:0000256" key="4">
    <source>
        <dbReference type="ARBA" id="ARBA00022827"/>
    </source>
</evidence>
<evidence type="ECO:0000313" key="7">
    <source>
        <dbReference type="EMBL" id="WOT03765.1"/>
    </source>
</evidence>
<name>A0ABZ0JTY5_9GAMM</name>
<proteinExistence type="predicted"/>
<dbReference type="NCBIfam" id="TIGR01409">
    <property type="entry name" value="TAT_signal_seq"/>
    <property type="match status" value="1"/>
</dbReference>